<dbReference type="EMBL" id="PVEO01000005">
    <property type="protein sequence ID" value="PQV48187.1"/>
    <property type="molecule type" value="Genomic_DNA"/>
</dbReference>
<protein>
    <recommendedName>
        <fullName evidence="4">DUF3078 domain-containing protein</fullName>
    </recommendedName>
</protein>
<evidence type="ECO:0008006" key="4">
    <source>
        <dbReference type="Google" id="ProtNLM"/>
    </source>
</evidence>
<keyword evidence="1" id="KW-0732">Signal</keyword>
<organism evidence="2 3">
    <name type="scientific">Jejuia pallidilutea</name>
    <dbReference type="NCBI Taxonomy" id="504487"/>
    <lineage>
        <taxon>Bacteria</taxon>
        <taxon>Pseudomonadati</taxon>
        <taxon>Bacteroidota</taxon>
        <taxon>Flavobacteriia</taxon>
        <taxon>Flavobacteriales</taxon>
        <taxon>Flavobacteriaceae</taxon>
        <taxon>Jejuia</taxon>
    </lineage>
</organism>
<dbReference type="Proteomes" id="UP000251545">
    <property type="component" value="Unassembled WGS sequence"/>
</dbReference>
<dbReference type="RefSeq" id="WP_105473676.1">
    <property type="nucleotide sequence ID" value="NZ_PVEO01000005.1"/>
</dbReference>
<accession>A0A362WZL9</accession>
<proteinExistence type="predicted"/>
<gene>
    <name evidence="2" type="ORF">CLV33_10533</name>
</gene>
<reference evidence="2 3" key="1">
    <citation type="submission" date="2018-02" db="EMBL/GenBank/DDBJ databases">
        <title>Genomic Encyclopedia of Archaeal and Bacterial Type Strains, Phase II (KMG-II): from individual species to whole genera.</title>
        <authorList>
            <person name="Goeker M."/>
        </authorList>
    </citation>
    <scope>NUCLEOTIDE SEQUENCE [LARGE SCALE GENOMIC DNA]</scope>
    <source>
        <strain evidence="2 3">DSM 21165</strain>
    </source>
</reference>
<comment type="caution">
    <text evidence="2">The sequence shown here is derived from an EMBL/GenBank/DDBJ whole genome shotgun (WGS) entry which is preliminary data.</text>
</comment>
<evidence type="ECO:0000313" key="2">
    <source>
        <dbReference type="EMBL" id="PQV48187.1"/>
    </source>
</evidence>
<feature type="signal peptide" evidence="1">
    <location>
        <begin position="1"/>
        <end position="29"/>
    </location>
</feature>
<evidence type="ECO:0000313" key="3">
    <source>
        <dbReference type="Proteomes" id="UP000251545"/>
    </source>
</evidence>
<name>A0A362WZL9_9FLAO</name>
<sequence length="299" mass="34575">MNTQPLFNKQVLVFWLLLFTAATNANLHAQEPKEDEIDMLLDELFFNDEQFMNDILNSFNTNNFIYTNVSFNSNTFFTGRDSGIDQFNMVPQISYYSASGFNISVSGIYYENFSPNWDFTNVSVGYYNTLGQKKLFNYNVGYTRYFYANGWDVFTNSISLSLGVRNKKRTLGTKLTTSYLFGTDQSFQIVSRSYANLNLNQGKHYSLKLRPQISFVIAQQTIALEQLNTQNEIPTIEYIYNDIFDLLNTQINIPLTLITKSWDFELGYNINFPSRLETEPELKTTGFVNLSIGYLIDFI</sequence>
<evidence type="ECO:0000256" key="1">
    <source>
        <dbReference type="SAM" id="SignalP"/>
    </source>
</evidence>
<feature type="chain" id="PRO_5016578888" description="DUF3078 domain-containing protein" evidence="1">
    <location>
        <begin position="30"/>
        <end position="299"/>
    </location>
</feature>
<dbReference type="AlphaFoldDB" id="A0A362WZL9"/>